<dbReference type="Pfam" id="PF13456">
    <property type="entry name" value="RVT_3"/>
    <property type="match status" value="1"/>
</dbReference>
<organism evidence="5">
    <name type="scientific">Fagus sylvatica</name>
    <name type="common">Beechnut</name>
    <dbReference type="NCBI Taxonomy" id="28930"/>
    <lineage>
        <taxon>Eukaryota</taxon>
        <taxon>Viridiplantae</taxon>
        <taxon>Streptophyta</taxon>
        <taxon>Embryophyta</taxon>
        <taxon>Tracheophyta</taxon>
        <taxon>Spermatophyta</taxon>
        <taxon>Magnoliopsida</taxon>
        <taxon>eudicotyledons</taxon>
        <taxon>Gunneridae</taxon>
        <taxon>Pentapetalae</taxon>
        <taxon>rosids</taxon>
        <taxon>fabids</taxon>
        <taxon>Fagales</taxon>
        <taxon>Fagaceae</taxon>
        <taxon>Fagus</taxon>
    </lineage>
</organism>
<accession>A0A2N9IMU5</accession>
<dbReference type="PROSITE" id="PS50158">
    <property type="entry name" value="ZF_CCHC"/>
    <property type="match status" value="1"/>
</dbReference>
<evidence type="ECO:0000256" key="2">
    <source>
        <dbReference type="SAM" id="MobiDB-lite"/>
    </source>
</evidence>
<feature type="domain" description="Reverse transcriptase" evidence="4">
    <location>
        <begin position="832"/>
        <end position="1114"/>
    </location>
</feature>
<dbReference type="Pfam" id="PF13966">
    <property type="entry name" value="zf-RVT"/>
    <property type="match status" value="1"/>
</dbReference>
<protein>
    <recommendedName>
        <fullName evidence="6">Reverse transcriptase domain-containing protein</fullName>
    </recommendedName>
</protein>
<keyword evidence="1" id="KW-0479">Metal-binding</keyword>
<sequence length="1869" mass="211018">MTREVGEDIGKEVGKLLDVDVPNANGIAWGRFLRIRVEVELAKPLMRGCIVQVEDDKPAWVDFRYEHLPIYCYKCGFLGHNSSDCTASRGSARVSVFDRDQYGSWLRALPVRHYHPARRQTEVGDGIGNCSKPNSHGEHGSDEGGGSEPETSREERIEVTSTENQALQSRCDHGGVPDLVELVGTEKEVLHTPIVMDTQLGDSSTGIVGFNEEQNMGLKIGTDTPTLSIPCELVEKMMREDRGDNIQEMDTGQRVEHQVDEIARDDQEVNDFARVSGLDKTKQIGAKVDGPGWSGSTGPVTPKAQTKTSTWKKRARAPSTLEDMGPMANLVILNGKRTVRDKEEDAPPVTMKTLSLNCRGLGNPETVRELHMLVKKEDPDIVFLMETRLELRCLEFFRVRLGMCGCFGVDRHGYGGGLALLWRSSVSIHIQSYSNYHIDADVVMDDELKWRITGFYGHPERGLRGSSWALLRHLHSARNLPWLVLGDFNEIMALEEQWGRLDRSLPQMAAFRDALSVCSLQDLGYQGPDFSWSNRREDGALVRARLDRCVANNDWMLLFPSYQVHHVVFAASDHMGLMVLLNPPQASSPINRKKLFRFDHTWVRELGCEEAIKMAWSCPVSGTPMFRVAQKIKNCRMNLLQWNQGQTRINPRLIESKKNRLAQLESSPMNEYNSSEVNSLRSEINILTGKEEIFWRQRSRVSWLKEGDRNTKFFHVCATQRKKINLITGLRDDHGVWQNEAGAISNLAVNYFNHLFVSSNPNCIREVVDQVDALVTPAMNEALLKEISSEEIHSALFQMGPSKAPGPDGMTALFYQKYWHIVGEDVSLAIQDFFRSGRMLGSINFTNIVLIPKVKNPEFMSQFRPISLCNVLYKIASKVLVNRMKAILPRIISDSQSAFVPGRLISDNVIMAFEVLHYLKNLGTGANYQMAAKLDMSKAYDRVEWNFLQAILLKFGFHRRWVDLIMTCVSTTSYAVMVNGAPYGYIKPSRGLRQGDPLSPYLFLLCAEGLSALIRKAEREKTIRGIAICRRGPRLSHLFFADDSIIFCRASRHDGEVIHSILNLYERASGQKINEEKTAFFFSKNTPNSVQSEIFTMFRSSPSTQFEKYLGLPPILGRSKKRAFNEIKDRIWKKLQGWKENLLSQAGREVLIKAVVQAIPNYAMSCFKLPAGLCDDICSMANRFWWGQRNGERKIHWVNKAKLLRPKQEGGMGFRDLHLFNKALLARQGWRLLHHPQSLVCRILKAKYFPHTSFLEAQLSGNVSYIWRSICEARQVLRDGLRWRVGNGSNIKIWKDAWLPSPSTFRLISPINDSNSEATVDSLIDGNSMCWVVDKLEQMFLPRDVEIIKQIPLSLRKPRDKLIWTGTKSGNFSVKSAYNLLLHQSYGDSGSSSNGRSPLRLLWSSIWSAQVPPKVRLFMWRACLDILPTKTKLFDKGLIHSVSCLWCEEDPETASHVLWQCEFAQRIWMACPVIIPSSCSISMNFRDFVLCCIDNLSEADTEMLFTIAWEIWNARNRLHWENKLHTVNDIWQRAVVMALDFKEAGLQLQEVEGGAVVPLASRWRPPDQSFYKLNMGFSVDHRLKLVGVGFLIRDANGSVVAAMKQRIVFCDDKLQLQATVVLEAVKYAFHLGFRSLDVDMSYNELFYLLQVDGPCLAPIGALVDDILQIRNSCIGCKFSLIKSSCNKAASALASEALSSVTSQREMEIDRRVGVAVDFSACSKKALKWALDNVVRDGDHLILVIVRPEGSYEDGERQLWATSGSPLIPVSEFSDPNIMKKYGVKPDPETLDIVNTAASQKQIVVVTKIYWGDAREKICEAIDNIPLSCLIIGNRGLGKIKRAILGSVSNYVVNNGSCPITVVKNVDNEH</sequence>
<dbReference type="GO" id="GO:0004523">
    <property type="term" value="F:RNA-DNA hybrid ribonuclease activity"/>
    <property type="evidence" value="ECO:0007669"/>
    <property type="project" value="InterPro"/>
</dbReference>
<dbReference type="SUPFAM" id="SSF52402">
    <property type="entry name" value="Adenine nucleotide alpha hydrolases-like"/>
    <property type="match status" value="1"/>
</dbReference>
<feature type="domain" description="CCHC-type" evidence="3">
    <location>
        <begin position="72"/>
        <end position="85"/>
    </location>
</feature>
<dbReference type="Pfam" id="PF14392">
    <property type="entry name" value="zf-CCHC_4"/>
    <property type="match status" value="1"/>
</dbReference>
<dbReference type="CDD" id="cd01650">
    <property type="entry name" value="RT_nLTR_like"/>
    <property type="match status" value="1"/>
</dbReference>
<dbReference type="CDD" id="cd23659">
    <property type="entry name" value="USP_At3g01520-like"/>
    <property type="match status" value="1"/>
</dbReference>
<feature type="region of interest" description="Disordered" evidence="2">
    <location>
        <begin position="284"/>
        <end position="306"/>
    </location>
</feature>
<dbReference type="PANTHER" id="PTHR33116:SF86">
    <property type="entry name" value="REVERSE TRANSCRIPTASE DOMAIN-CONTAINING PROTEIN"/>
    <property type="match status" value="1"/>
</dbReference>
<dbReference type="InterPro" id="IPR002156">
    <property type="entry name" value="RNaseH_domain"/>
</dbReference>
<dbReference type="Gene3D" id="3.60.10.10">
    <property type="entry name" value="Endonuclease/exonuclease/phosphatase"/>
    <property type="match status" value="1"/>
</dbReference>
<dbReference type="Pfam" id="PF00078">
    <property type="entry name" value="RVT_1"/>
    <property type="match status" value="1"/>
</dbReference>
<dbReference type="Pfam" id="PF03372">
    <property type="entry name" value="Exo_endo_phos"/>
    <property type="match status" value="1"/>
</dbReference>
<dbReference type="GO" id="GO:0008270">
    <property type="term" value="F:zinc ion binding"/>
    <property type="evidence" value="ECO:0007669"/>
    <property type="project" value="UniProtKB-KW"/>
</dbReference>
<dbReference type="Pfam" id="PF00582">
    <property type="entry name" value="Usp"/>
    <property type="match status" value="1"/>
</dbReference>
<evidence type="ECO:0000259" key="3">
    <source>
        <dbReference type="PROSITE" id="PS50158"/>
    </source>
</evidence>
<dbReference type="GO" id="GO:0003676">
    <property type="term" value="F:nucleic acid binding"/>
    <property type="evidence" value="ECO:0007669"/>
    <property type="project" value="InterPro"/>
</dbReference>
<dbReference type="SUPFAM" id="SSF56219">
    <property type="entry name" value="DNase I-like"/>
    <property type="match status" value="1"/>
</dbReference>
<dbReference type="FunFam" id="3.40.50.620:FF:000206">
    <property type="entry name" value="Universal stress protein family protein"/>
    <property type="match status" value="1"/>
</dbReference>
<dbReference type="InterPro" id="IPR000477">
    <property type="entry name" value="RT_dom"/>
</dbReference>
<proteinExistence type="predicted"/>
<dbReference type="InterPro" id="IPR001878">
    <property type="entry name" value="Znf_CCHC"/>
</dbReference>
<feature type="compositionally biased region" description="Polar residues" evidence="2">
    <location>
        <begin position="294"/>
        <end position="306"/>
    </location>
</feature>
<dbReference type="InterPro" id="IPR026960">
    <property type="entry name" value="RVT-Znf"/>
</dbReference>
<dbReference type="InterPro" id="IPR006016">
    <property type="entry name" value="UspA"/>
</dbReference>
<feature type="region of interest" description="Disordered" evidence="2">
    <location>
        <begin position="117"/>
        <end position="173"/>
    </location>
</feature>
<dbReference type="InterPro" id="IPR036691">
    <property type="entry name" value="Endo/exonu/phosph_ase_sf"/>
</dbReference>
<dbReference type="InterPro" id="IPR014729">
    <property type="entry name" value="Rossmann-like_a/b/a_fold"/>
</dbReference>
<keyword evidence="1" id="KW-0862">Zinc</keyword>
<dbReference type="PROSITE" id="PS50878">
    <property type="entry name" value="RT_POL"/>
    <property type="match status" value="1"/>
</dbReference>
<dbReference type="InterPro" id="IPR005135">
    <property type="entry name" value="Endo/exonuclease/phosphatase"/>
</dbReference>
<dbReference type="InterPro" id="IPR025836">
    <property type="entry name" value="Zn_knuckle_CX2CX4HX4C"/>
</dbReference>
<evidence type="ECO:0000259" key="4">
    <source>
        <dbReference type="PROSITE" id="PS50878"/>
    </source>
</evidence>
<dbReference type="PRINTS" id="PR01438">
    <property type="entry name" value="UNVRSLSTRESS"/>
</dbReference>
<name>A0A2N9IMU5_FAGSY</name>
<evidence type="ECO:0008006" key="6">
    <source>
        <dbReference type="Google" id="ProtNLM"/>
    </source>
</evidence>
<dbReference type="InterPro" id="IPR006015">
    <property type="entry name" value="Universal_stress_UspA"/>
</dbReference>
<reference evidence="5" key="1">
    <citation type="submission" date="2018-02" db="EMBL/GenBank/DDBJ databases">
        <authorList>
            <person name="Cohen D.B."/>
            <person name="Kent A.D."/>
        </authorList>
    </citation>
    <scope>NUCLEOTIDE SEQUENCE</scope>
</reference>
<keyword evidence="1" id="KW-0863">Zinc-finger</keyword>
<evidence type="ECO:0000256" key="1">
    <source>
        <dbReference type="PROSITE-ProRule" id="PRU00047"/>
    </source>
</evidence>
<dbReference type="SUPFAM" id="SSF56672">
    <property type="entry name" value="DNA/RNA polymerases"/>
    <property type="match status" value="1"/>
</dbReference>
<evidence type="ECO:0000313" key="5">
    <source>
        <dbReference type="EMBL" id="SPD26182.1"/>
    </source>
</evidence>
<dbReference type="EMBL" id="OIVN01006148">
    <property type="protein sequence ID" value="SPD26182.1"/>
    <property type="molecule type" value="Genomic_DNA"/>
</dbReference>
<dbReference type="PANTHER" id="PTHR33116">
    <property type="entry name" value="REVERSE TRANSCRIPTASE ZINC-BINDING DOMAIN-CONTAINING PROTEIN-RELATED-RELATED"/>
    <property type="match status" value="1"/>
</dbReference>
<gene>
    <name evidence="5" type="ORF">FSB_LOCUS54064</name>
</gene>
<dbReference type="Gene3D" id="3.40.50.620">
    <property type="entry name" value="HUPs"/>
    <property type="match status" value="1"/>
</dbReference>
<feature type="compositionally biased region" description="Polar residues" evidence="2">
    <location>
        <begin position="159"/>
        <end position="168"/>
    </location>
</feature>
<dbReference type="InterPro" id="IPR043502">
    <property type="entry name" value="DNA/RNA_pol_sf"/>
</dbReference>